<evidence type="ECO:0000256" key="1">
    <source>
        <dbReference type="SAM" id="Phobius"/>
    </source>
</evidence>
<dbReference type="InterPro" id="IPR052536">
    <property type="entry name" value="ABC-4_Integral_Memb_Prot"/>
</dbReference>
<evidence type="ECO:0000313" key="2">
    <source>
        <dbReference type="EMBL" id="EOO25723.1"/>
    </source>
</evidence>
<dbReference type="PANTHER" id="PTHR46795:SF2">
    <property type="entry name" value="ABC TRANSPORTER, PERMEASE PROTEIN"/>
    <property type="match status" value="1"/>
</dbReference>
<dbReference type="RefSeq" id="WP_016112024.1">
    <property type="nucleotide sequence ID" value="NZ_KB976193.1"/>
</dbReference>
<dbReference type="EMBL" id="AHFB01000134">
    <property type="protein sequence ID" value="EOO25723.1"/>
    <property type="molecule type" value="Genomic_DNA"/>
</dbReference>
<dbReference type="PANTHER" id="PTHR46795">
    <property type="entry name" value="ABC TRANSPORTER PERMEASE-RELATED-RELATED"/>
    <property type="match status" value="1"/>
</dbReference>
<reference evidence="2 3" key="1">
    <citation type="submission" date="2012-12" db="EMBL/GenBank/DDBJ databases">
        <title>The Genome Sequence of Bacillus cereus VD133.</title>
        <authorList>
            <consortium name="The Broad Institute Genome Sequencing Platform"/>
            <consortium name="The Broad Institute Genome Sequencing Center for Infectious Disease"/>
            <person name="Feldgarden M."/>
            <person name="Van der Auwera G.A."/>
            <person name="Mahillon J."/>
            <person name="Duprez V."/>
            <person name="Timmery S."/>
            <person name="Mattelet C."/>
            <person name="Dierick K."/>
            <person name="Sun M."/>
            <person name="Yu Z."/>
            <person name="Zhu L."/>
            <person name="Hu X."/>
            <person name="Shank E.B."/>
            <person name="Swiecicka I."/>
            <person name="Hansen B.M."/>
            <person name="Andrup L."/>
            <person name="Walker B."/>
            <person name="Young S.K."/>
            <person name="Zeng Q."/>
            <person name="Gargeya S."/>
            <person name="Fitzgerald M."/>
            <person name="Haas B."/>
            <person name="Abouelleil A."/>
            <person name="Alvarado L."/>
            <person name="Arachchi H.M."/>
            <person name="Berlin A.M."/>
            <person name="Chapman S.B."/>
            <person name="Dewar J."/>
            <person name="Goldberg J."/>
            <person name="Griggs A."/>
            <person name="Gujja S."/>
            <person name="Hansen M."/>
            <person name="Howarth C."/>
            <person name="Imamovic A."/>
            <person name="Larimer J."/>
            <person name="McCowan C."/>
            <person name="Murphy C."/>
            <person name="Neiman D."/>
            <person name="Pearson M."/>
            <person name="Priest M."/>
            <person name="Roberts A."/>
            <person name="Saif S."/>
            <person name="Shea T."/>
            <person name="Sisk P."/>
            <person name="Sykes S."/>
            <person name="Wortman J."/>
            <person name="Nusbaum C."/>
            <person name="Birren B."/>
        </authorList>
    </citation>
    <scope>NUCLEOTIDE SEQUENCE [LARGE SCALE GENOMIC DNA]</scope>
    <source>
        <strain evidence="2 3">VD133</strain>
    </source>
</reference>
<dbReference type="Proteomes" id="UP000014018">
    <property type="component" value="Unassembled WGS sequence"/>
</dbReference>
<organism evidence="2 3">
    <name type="scientific">Bacillus cereus VD133</name>
    <dbReference type="NCBI Taxonomy" id="1053233"/>
    <lineage>
        <taxon>Bacteria</taxon>
        <taxon>Bacillati</taxon>
        <taxon>Bacillota</taxon>
        <taxon>Bacilli</taxon>
        <taxon>Bacillales</taxon>
        <taxon>Bacillaceae</taxon>
        <taxon>Bacillus</taxon>
        <taxon>Bacillus cereus group</taxon>
    </lineage>
</organism>
<keyword evidence="1" id="KW-0812">Transmembrane</keyword>
<dbReference type="AlphaFoldDB" id="A0A9W5PKW8"/>
<feature type="transmembrane region" description="Helical" evidence="1">
    <location>
        <begin position="327"/>
        <end position="352"/>
    </location>
</feature>
<protein>
    <recommendedName>
        <fullName evidence="4">ABC transporter permease</fullName>
    </recommendedName>
</protein>
<evidence type="ECO:0000313" key="3">
    <source>
        <dbReference type="Proteomes" id="UP000014018"/>
    </source>
</evidence>
<name>A0A9W5PKW8_BACCE</name>
<proteinExistence type="predicted"/>
<feature type="transmembrane region" description="Helical" evidence="1">
    <location>
        <begin position="296"/>
        <end position="321"/>
    </location>
</feature>
<feature type="transmembrane region" description="Helical" evidence="1">
    <location>
        <begin position="239"/>
        <end position="265"/>
    </location>
</feature>
<evidence type="ECO:0008006" key="4">
    <source>
        <dbReference type="Google" id="ProtNLM"/>
    </source>
</evidence>
<accession>A0A9W5PKW8</accession>
<gene>
    <name evidence="2" type="ORF">IIU_06091</name>
</gene>
<keyword evidence="1" id="KW-0472">Membrane</keyword>
<keyword evidence="1" id="KW-1133">Transmembrane helix</keyword>
<comment type="caution">
    <text evidence="2">The sequence shown here is derived from an EMBL/GenBank/DDBJ whole genome shotgun (WGS) entry which is preliminary data.</text>
</comment>
<sequence length="366" mass="42016">MIDNATALWFMSILFSLSFTSIGINLKFGDVIHQRLSPYAFSYKAYKGDVDEATHVLQIEKQLEAAHFSYTLISPIKIKDDVDIIKLTDYNKCIKALGYPIETLKNERDSLIIPSKEILKKESKDELEKKFKKIELNNDNIQLSLFATKILTDNEFSPLDGSIAVVSDSVYDQIKSSQKLQPYQNNYTEYGFFVGNWLETGEISKKLMKIIPLTKGKGENSYEFHSKFFDWLALIGSNAYMGISSVLVGIILFVFAMIVLCFRLFTDFERDKKQYQMLFQVGLTHEELKRTVTQQIGILCFLPLVVAITHSSVALLALQYLQHAFDIPIYVMKSAVITFVIALCAQIIYFFMIRRSYLHHVLSYNE</sequence>